<dbReference type="Proteomes" id="UP001515683">
    <property type="component" value="Unassembled WGS sequence"/>
</dbReference>
<dbReference type="RefSeq" id="WP_167012872.1">
    <property type="nucleotide sequence ID" value="NZ_VWXF01000001.1"/>
</dbReference>
<protein>
    <submittedName>
        <fullName evidence="1">Uncharacterized protein</fullName>
    </submittedName>
</protein>
<dbReference type="EMBL" id="VWXF01000001">
    <property type="protein sequence ID" value="NIF21055.1"/>
    <property type="molecule type" value="Genomic_DNA"/>
</dbReference>
<evidence type="ECO:0000313" key="2">
    <source>
        <dbReference type="Proteomes" id="UP001515683"/>
    </source>
</evidence>
<evidence type="ECO:0000313" key="1">
    <source>
        <dbReference type="EMBL" id="NIF21055.1"/>
    </source>
</evidence>
<comment type="caution">
    <text evidence="1">The sequence shown here is derived from an EMBL/GenBank/DDBJ whole genome shotgun (WGS) entry which is preliminary data.</text>
</comment>
<accession>A0ABX0RCU5</accession>
<proteinExistence type="predicted"/>
<keyword evidence="2" id="KW-1185">Reference proteome</keyword>
<sequence>MSPSLLWAIKLRVCREELSPLFAGDDRGWIKDVAGLVGEVLARMAAALSHSVLIEALLLENNGLYRLALTGVI</sequence>
<reference evidence="1 2" key="1">
    <citation type="journal article" date="2019" name="bioRxiv">
        <title>Bacteria contribute to plant secondary compound degradation in a generalist herbivore system.</title>
        <authorList>
            <person name="Francoeur C.B."/>
            <person name="Khadempour L."/>
            <person name="Moreira-Soto R.D."/>
            <person name="Gotting K."/>
            <person name="Book A.J."/>
            <person name="Pinto-Tomas A.A."/>
            <person name="Keefover-Ring K."/>
            <person name="Currie C.R."/>
        </authorList>
    </citation>
    <scope>NUCLEOTIDE SEQUENCE [LARGE SCALE GENOMIC DNA]</scope>
    <source>
        <strain evidence="1">Acro-835</strain>
    </source>
</reference>
<name>A0ABX0RCU5_9GAMM</name>
<gene>
    <name evidence="1" type="ORF">F3J40_05465</name>
</gene>
<organism evidence="1 2">
    <name type="scientific">Candidatus Pantoea multigeneris</name>
    <dbReference type="NCBI Taxonomy" id="2608357"/>
    <lineage>
        <taxon>Bacteria</taxon>
        <taxon>Pseudomonadati</taxon>
        <taxon>Pseudomonadota</taxon>
        <taxon>Gammaproteobacteria</taxon>
        <taxon>Enterobacterales</taxon>
        <taxon>Erwiniaceae</taxon>
        <taxon>Pantoea</taxon>
    </lineage>
</organism>